<evidence type="ECO:0000256" key="15">
    <source>
        <dbReference type="ARBA" id="ARBA00049360"/>
    </source>
</evidence>
<reference evidence="22" key="2">
    <citation type="submission" date="2004-02" db="EMBL/GenBank/DDBJ databases">
        <authorList>
            <consortium name="Genoscope"/>
            <consortium name="Whitehead Institute Centre for Genome Research"/>
        </authorList>
    </citation>
    <scope>NUCLEOTIDE SEQUENCE</scope>
</reference>
<evidence type="ECO:0000256" key="9">
    <source>
        <dbReference type="ARBA" id="ARBA00022833"/>
    </source>
</evidence>
<dbReference type="KEGG" id="tng:GSTEN00024354G001"/>
<dbReference type="InterPro" id="IPR012958">
    <property type="entry name" value="CHD_N"/>
</dbReference>
<gene>
    <name evidence="22" type="ORF">GSTENG00024354001</name>
</gene>
<feature type="non-terminal residue" evidence="22">
    <location>
        <position position="2248"/>
    </location>
</feature>
<evidence type="ECO:0000256" key="14">
    <source>
        <dbReference type="ARBA" id="ARBA00023242"/>
    </source>
</evidence>
<dbReference type="SMART" id="SM00249">
    <property type="entry name" value="PHD"/>
    <property type="match status" value="2"/>
</dbReference>
<dbReference type="Pfam" id="PF08074">
    <property type="entry name" value="CHDCT2"/>
    <property type="match status" value="1"/>
</dbReference>
<dbReference type="GO" id="GO:0003682">
    <property type="term" value="F:chromatin binding"/>
    <property type="evidence" value="ECO:0007669"/>
    <property type="project" value="TreeGrafter"/>
</dbReference>
<dbReference type="PROSITE" id="PS51192">
    <property type="entry name" value="HELICASE_ATP_BIND_1"/>
    <property type="match status" value="1"/>
</dbReference>
<feature type="compositionally biased region" description="Basic and acidic residues" evidence="17">
    <location>
        <begin position="1628"/>
        <end position="1647"/>
    </location>
</feature>
<evidence type="ECO:0000256" key="13">
    <source>
        <dbReference type="ARBA" id="ARBA00023163"/>
    </source>
</evidence>
<feature type="domain" description="Helicase ATP-binding" evidence="20">
    <location>
        <begin position="658"/>
        <end position="842"/>
    </location>
</feature>
<feature type="domain" description="Chromo" evidence="18">
    <location>
        <begin position="542"/>
        <end position="575"/>
    </location>
</feature>
<dbReference type="CDD" id="cd15531">
    <property type="entry name" value="PHD1_CHD_II"/>
    <property type="match status" value="1"/>
</dbReference>
<dbReference type="InterPro" id="IPR036910">
    <property type="entry name" value="HMG_box_dom_sf"/>
</dbReference>
<dbReference type="GO" id="GO:0140658">
    <property type="term" value="F:ATP-dependent chromatin remodeler activity"/>
    <property type="evidence" value="ECO:0007669"/>
    <property type="project" value="TreeGrafter"/>
</dbReference>
<evidence type="ECO:0000256" key="7">
    <source>
        <dbReference type="ARBA" id="ARBA00022771"/>
    </source>
</evidence>
<keyword evidence="6" id="KW-0547">Nucleotide-binding</keyword>
<keyword evidence="8" id="KW-0378">Hydrolase</keyword>
<proteinExistence type="inferred from homology"/>
<feature type="region of interest" description="Disordered" evidence="17">
    <location>
        <begin position="427"/>
        <end position="450"/>
    </location>
</feature>
<reference evidence="22" key="1">
    <citation type="journal article" date="2004" name="Nature">
        <title>Genome duplication in the teleost fish Tetraodon nigroviridis reveals the early vertebrate proto-karyotype.</title>
        <authorList>
            <person name="Jaillon O."/>
            <person name="Aury J.-M."/>
            <person name="Brunet F."/>
            <person name="Petit J.-L."/>
            <person name="Stange-Thomann N."/>
            <person name="Mauceli E."/>
            <person name="Bouneau L."/>
            <person name="Fischer C."/>
            <person name="Ozouf-Costaz C."/>
            <person name="Bernot A."/>
            <person name="Nicaud S."/>
            <person name="Jaffe D."/>
            <person name="Fisher S."/>
            <person name="Lutfalla G."/>
            <person name="Dossat C."/>
            <person name="Segurens B."/>
            <person name="Dasilva C."/>
            <person name="Salanoubat M."/>
            <person name="Levy M."/>
            <person name="Boudet N."/>
            <person name="Castellano S."/>
            <person name="Anthouard V."/>
            <person name="Jubin C."/>
            <person name="Castelli V."/>
            <person name="Katinka M."/>
            <person name="Vacherie B."/>
            <person name="Biemont C."/>
            <person name="Skalli Z."/>
            <person name="Cattolico L."/>
            <person name="Poulain J."/>
            <person name="De Berardinis V."/>
            <person name="Cruaud C."/>
            <person name="Duprat S."/>
            <person name="Brottier P."/>
            <person name="Coutanceau J.-P."/>
            <person name="Gouzy J."/>
            <person name="Parra G."/>
            <person name="Lardier G."/>
            <person name="Chapple C."/>
            <person name="McKernan K.J."/>
            <person name="McEwan P."/>
            <person name="Bosak S."/>
            <person name="Kellis M."/>
            <person name="Volff J.-N."/>
            <person name="Guigo R."/>
            <person name="Zody M.C."/>
            <person name="Mesirov J."/>
            <person name="Lindblad-Toh K."/>
            <person name="Birren B."/>
            <person name="Nusbaum C."/>
            <person name="Kahn D."/>
            <person name="Robinson-Rechavi M."/>
            <person name="Laudet V."/>
            <person name="Schachter V."/>
            <person name="Quetier F."/>
            <person name="Saurin W."/>
            <person name="Scarpelli C."/>
            <person name="Wincker P."/>
            <person name="Lander E.S."/>
            <person name="Weissenbach J."/>
            <person name="Roest Crollius H."/>
        </authorList>
    </citation>
    <scope>NUCLEOTIDE SEQUENCE [LARGE SCALE GENOMIC DNA]</scope>
</reference>
<dbReference type="InterPro" id="IPR038718">
    <property type="entry name" value="SNF2-like_sf"/>
</dbReference>
<dbReference type="InterPro" id="IPR009462">
    <property type="entry name" value="CHD_II_SANT-like"/>
</dbReference>
<dbReference type="PROSITE" id="PS50013">
    <property type="entry name" value="CHROMO_2"/>
    <property type="match status" value="1"/>
</dbReference>
<evidence type="ECO:0000256" key="3">
    <source>
        <dbReference type="ARBA" id="ARBA00022553"/>
    </source>
</evidence>
<dbReference type="CDD" id="cd18667">
    <property type="entry name" value="CD1_tandem_CHD3-4_like"/>
    <property type="match status" value="1"/>
</dbReference>
<keyword evidence="3" id="KW-0597">Phosphoprotein</keyword>
<dbReference type="SUPFAM" id="SSF54160">
    <property type="entry name" value="Chromo domain-like"/>
    <property type="match status" value="2"/>
</dbReference>
<dbReference type="FunFam" id="3.30.40.10:FF:000011">
    <property type="entry name" value="chromodomain-helicase-DNA-binding protein 4 isoform X1"/>
    <property type="match status" value="1"/>
</dbReference>
<dbReference type="InterPro" id="IPR000953">
    <property type="entry name" value="Chromo/chromo_shadow_dom"/>
</dbReference>
<dbReference type="EMBL" id="CAAE01014744">
    <property type="protein sequence ID" value="CAG04585.1"/>
    <property type="molecule type" value="Genomic_DNA"/>
</dbReference>
<dbReference type="Gene3D" id="1.10.10.60">
    <property type="entry name" value="Homeodomain-like"/>
    <property type="match status" value="1"/>
</dbReference>
<dbReference type="InterPro" id="IPR019787">
    <property type="entry name" value="Znf_PHD-finger"/>
</dbReference>
<keyword evidence="9" id="KW-0862">Zinc</keyword>
<keyword evidence="14" id="KW-0539">Nucleus</keyword>
<evidence type="ECO:0000256" key="5">
    <source>
        <dbReference type="ARBA" id="ARBA00022737"/>
    </source>
</evidence>
<dbReference type="Gene3D" id="3.40.50.300">
    <property type="entry name" value="P-loop containing nucleotide triphosphate hydrolases"/>
    <property type="match status" value="1"/>
</dbReference>
<dbReference type="PANTHER" id="PTHR45623">
    <property type="entry name" value="CHROMODOMAIN-HELICASE-DNA-BINDING PROTEIN 3-RELATED-RELATED"/>
    <property type="match status" value="1"/>
</dbReference>
<comment type="similarity">
    <text evidence="2">Belongs to the SNF2/RAD54 helicase family.</text>
</comment>
<evidence type="ECO:0000256" key="10">
    <source>
        <dbReference type="ARBA" id="ARBA00022840"/>
    </source>
</evidence>
<dbReference type="CDD" id="cd18662">
    <property type="entry name" value="CD2_tandem_CHD3-4_like"/>
    <property type="match status" value="1"/>
</dbReference>
<feature type="compositionally biased region" description="Basic and acidic residues" evidence="17">
    <location>
        <begin position="1547"/>
        <end position="1559"/>
    </location>
</feature>
<feature type="region of interest" description="Disordered" evidence="17">
    <location>
        <begin position="2063"/>
        <end position="2085"/>
    </location>
</feature>
<dbReference type="PROSITE" id="PS00690">
    <property type="entry name" value="DEAH_ATP_HELICASE"/>
    <property type="match status" value="1"/>
</dbReference>
<dbReference type="CDD" id="cd18055">
    <property type="entry name" value="DEXHc_CHD3"/>
    <property type="match status" value="1"/>
</dbReference>
<dbReference type="InterPro" id="IPR027417">
    <property type="entry name" value="P-loop_NTPase"/>
</dbReference>
<feature type="domain" description="PHD-type" evidence="19">
    <location>
        <begin position="363"/>
        <end position="410"/>
    </location>
</feature>
<dbReference type="PROSITE" id="PS51194">
    <property type="entry name" value="HELICASE_CTER"/>
    <property type="match status" value="1"/>
</dbReference>
<keyword evidence="5" id="KW-0677">Repeat</keyword>
<organism evidence="22">
    <name type="scientific">Tetraodon nigroviridis</name>
    <name type="common">Spotted green pufferfish</name>
    <name type="synonym">Chelonodon nigroviridis</name>
    <dbReference type="NCBI Taxonomy" id="99883"/>
    <lineage>
        <taxon>Eukaryota</taxon>
        <taxon>Metazoa</taxon>
        <taxon>Chordata</taxon>
        <taxon>Craniata</taxon>
        <taxon>Vertebrata</taxon>
        <taxon>Euteleostomi</taxon>
        <taxon>Actinopterygii</taxon>
        <taxon>Neopterygii</taxon>
        <taxon>Teleostei</taxon>
        <taxon>Neoteleostei</taxon>
        <taxon>Acanthomorphata</taxon>
        <taxon>Eupercaria</taxon>
        <taxon>Tetraodontiformes</taxon>
        <taxon>Tetradontoidea</taxon>
        <taxon>Tetraodontidae</taxon>
        <taxon>Tetraodon</taxon>
    </lineage>
</organism>
<dbReference type="Pfam" id="PF00385">
    <property type="entry name" value="Chromo"/>
    <property type="match status" value="1"/>
</dbReference>
<keyword evidence="12" id="KW-0238">DNA-binding</keyword>
<dbReference type="InterPro" id="IPR012957">
    <property type="entry name" value="CHD_C2"/>
</dbReference>
<keyword evidence="7 16" id="KW-0863">Zinc-finger</keyword>
<dbReference type="FunFam" id="2.40.50.40:FF:000003">
    <property type="entry name" value="chromodomain-helicase-DNA-binding protein 3 isoform X1"/>
    <property type="match status" value="1"/>
</dbReference>
<dbReference type="SMART" id="SM01146">
    <property type="entry name" value="DUF1086"/>
    <property type="match status" value="1"/>
</dbReference>
<dbReference type="CDD" id="cd18793">
    <property type="entry name" value="SF2_C_SNF"/>
    <property type="match status" value="1"/>
</dbReference>
<evidence type="ECO:0000259" key="19">
    <source>
        <dbReference type="PROSITE" id="PS50016"/>
    </source>
</evidence>
<evidence type="ECO:0000256" key="6">
    <source>
        <dbReference type="ARBA" id="ARBA00022741"/>
    </source>
</evidence>
<feature type="region of interest" description="Disordered" evidence="17">
    <location>
        <begin position="1697"/>
        <end position="1726"/>
    </location>
</feature>
<comment type="catalytic activity">
    <reaction evidence="15">
        <text>ATP + H2O = ADP + phosphate + H(+)</text>
        <dbReference type="Rhea" id="RHEA:13065"/>
        <dbReference type="ChEBI" id="CHEBI:15377"/>
        <dbReference type="ChEBI" id="CHEBI:15378"/>
        <dbReference type="ChEBI" id="CHEBI:30616"/>
        <dbReference type="ChEBI" id="CHEBI:43474"/>
        <dbReference type="ChEBI" id="CHEBI:456216"/>
    </reaction>
</comment>
<feature type="compositionally biased region" description="Polar residues" evidence="17">
    <location>
        <begin position="1513"/>
        <end position="1540"/>
    </location>
</feature>
<comment type="caution">
    <text evidence="22">The sequence shown here is derived from an EMBL/GenBank/DDBJ whole genome shotgun (WGS) entry which is preliminary data.</text>
</comment>
<dbReference type="Gene3D" id="3.30.40.10">
    <property type="entry name" value="Zinc/RING finger domain, C3HC4 (zinc finger)"/>
    <property type="match status" value="2"/>
</dbReference>
<dbReference type="Pfam" id="PF00271">
    <property type="entry name" value="Helicase_C"/>
    <property type="match status" value="1"/>
</dbReference>
<dbReference type="InterPro" id="IPR002464">
    <property type="entry name" value="DNA/RNA_helicase_DEAH_CS"/>
</dbReference>
<evidence type="ECO:0000256" key="16">
    <source>
        <dbReference type="PROSITE-ProRule" id="PRU00146"/>
    </source>
</evidence>
<dbReference type="FunFam" id="2.40.50.40:FF:000017">
    <property type="entry name" value="chromodomain-helicase-DNA-binding protein 3 isoform X3"/>
    <property type="match status" value="1"/>
</dbReference>
<feature type="compositionally biased region" description="Basic and acidic residues" evidence="17">
    <location>
        <begin position="1362"/>
        <end position="1380"/>
    </location>
</feature>
<evidence type="ECO:0000256" key="12">
    <source>
        <dbReference type="ARBA" id="ARBA00023125"/>
    </source>
</evidence>
<feature type="compositionally biased region" description="Basic and acidic residues" evidence="17">
    <location>
        <begin position="46"/>
        <end position="59"/>
    </location>
</feature>
<keyword evidence="4" id="KW-0479">Metal-binding</keyword>
<feature type="region of interest" description="Disordered" evidence="17">
    <location>
        <begin position="2145"/>
        <end position="2176"/>
    </location>
</feature>
<dbReference type="Pfam" id="PF00176">
    <property type="entry name" value="SNF2-rel_dom"/>
    <property type="match status" value="1"/>
</dbReference>
<keyword evidence="10" id="KW-0067">ATP-binding</keyword>
<dbReference type="Pfam" id="PF06461">
    <property type="entry name" value="CHDII_SANT-like"/>
    <property type="match status" value="1"/>
</dbReference>
<dbReference type="InterPro" id="IPR000330">
    <property type="entry name" value="SNF2_N"/>
</dbReference>
<evidence type="ECO:0000256" key="17">
    <source>
        <dbReference type="SAM" id="MobiDB-lite"/>
    </source>
</evidence>
<dbReference type="PROSITE" id="PS01359">
    <property type="entry name" value="ZF_PHD_1"/>
    <property type="match status" value="2"/>
</dbReference>
<feature type="region of interest" description="Disordered" evidence="17">
    <location>
        <begin position="1"/>
        <end position="74"/>
    </location>
</feature>
<dbReference type="SUPFAM" id="SSF57903">
    <property type="entry name" value="FYVE/PHD zinc finger"/>
    <property type="match status" value="2"/>
</dbReference>
<dbReference type="InterPro" id="IPR019786">
    <property type="entry name" value="Zinc_finger_PHD-type_CS"/>
</dbReference>
<feature type="domain" description="PHD-type" evidence="19">
    <location>
        <begin position="274"/>
        <end position="321"/>
    </location>
</feature>
<protein>
    <submittedName>
        <fullName evidence="22">(spotted green pufferfish) hypothetical protein</fullName>
    </submittedName>
</protein>
<comment type="subcellular location">
    <subcellularLocation>
        <location evidence="1">Nucleus</location>
    </subcellularLocation>
</comment>
<dbReference type="GO" id="GO:0008270">
    <property type="term" value="F:zinc ion binding"/>
    <property type="evidence" value="ECO:0007669"/>
    <property type="project" value="UniProtKB-KW"/>
</dbReference>
<dbReference type="InterPro" id="IPR049730">
    <property type="entry name" value="SNF2/RAD54-like_C"/>
</dbReference>
<dbReference type="Pfam" id="PF08073">
    <property type="entry name" value="CHDNT"/>
    <property type="match status" value="1"/>
</dbReference>
<evidence type="ECO:0000313" key="22">
    <source>
        <dbReference type="EMBL" id="CAG04585.1"/>
    </source>
</evidence>
<evidence type="ECO:0000259" key="18">
    <source>
        <dbReference type="PROSITE" id="PS50013"/>
    </source>
</evidence>
<sequence>RDSDRERERDYGENSDSLASDYGSGEKKKKKKHKERKEKKTKKKKKDDGDRDSSQEETTKQPIEQKSSAQLAKDWGLEDVDHTFTEEDYRELTNYKAFSQFMRPMIAKKNPKIPMSKMMTILGVKWREFSSNNPFKGNAAAVAAAAAAAAIAVAEQVSAATASPEMPPQPPPIRKAKTKEGKGPGYKKRSKSPRVPERKKAAAKVKKMAPIRIKLSPIGAKRKKSCSLRAGQEEQARSAGEEKEENFKRSCGPGFDLAPVPGDEEGDGYETDHQDYCEVCQQGGEIILCDTCPRAYHLVCLEPELDKAPEGKWSCPHCEKEGIQWEAKDEEFEDFEEDSEDRVISEVSLGVPMGAEEEDDDHMEFCRVCKDGGELLCCDTCTSSYHIHCLNPPLPEIPNGEWLCPRCTCPPIKGRVQRILHWRWGEPPDPIPVPPAPDAPPDAPPPPPMKGRAEREFFVKLVAQSYWHCTWITELQLEIFHSVMYRNYQRKTDMDEPPSLDYGSGGEDENALLKSEKRRAKDPQYAVLEDKYYRYGIKPEWMMIHRIINHSVDKKGICHYLVKWKDLTYDQCTWERDDMDVPDFAIYKKNYWKHRDAIMKEDPDKPKRMRSKSQEGEEESPASPVTDPTIKYEEQPDFVTATGGTLHMYQLEGLNWLRFSWAQGTDTILADEMGLGKTIQTIVFLYSLFKEGHTKGPFLVSAPLSTIINWEREFEMWAPDFYVVTYTGDKDSRAIIRENEFSFDDTAVKAGKKAFKLRREAPIKFHVLLTSYELVTIDQTALKSIEWACLVVDEAHRLKNNQSKFFRRLNDYKIDHKLLLTGTPLQNNLEELFHLLNFLTPNRFNNLEGFLEEFADISKEDQIKKLHDLLGPHMLRRLKADVFKNMPSKTELIVRVELSPMQKYDTLETKYYKHILTKNFEALNSKGGGNQVSLLNIMMDLKKCCNHPYLFPAASMEAQKTPTGAYEGSALTKASGKLMLLQKMLRKLKEQGHRVLVFSQMTKMLDLLEDFLDHEGYKYERIDGGITGALRQEAIDRFNAPGACQFCFLLSTRAGGLGINLATADTVIIFDSDWNPHNDIQVAVGSAGRGAARCGADLNRRPSLPAQAFSRAHRIGQANKVMIYRFVTRASVEERITQVAKRKMMLTHLVVRPGLGSKAGSMSKQELDDILKFGTEELFKDEGEEDTLDSSSPLQNRLEPMNASKVDPSPNLPAGMKNSSKDKVEDEGSVIHYDSTAIERLLDRSQDDTDDADVQNMNEYLSSFKVAQYMVREEDKTEEIEREIIKQEENVDPDYWEKLLRHHYEQQQEDLASKLGKGKRNRKPVNYNDAAQEDQEWHADISDNQSEYSVGSEEEDEDFDDRPEGRRQSRRQLRNDKDKPLPPLLARVGGNLEVLGFNTRQRKAFLNAVMRWGMPSQDTFASQWLVRDLRGKTEKEFKAYVSLFMRHLCEPVADGAETFADGVPREGLCRQPVLTRIGVMSLVKKKIQEFEHINGRWSLPELKPEVSVDKTSSRASSPAVKTSTPTPDASYNNTPCTSKPATPAPAEKLERNGKETEREEEKEDGEAVADKERGRQKEGEEGREVENSQTVDSEEKIEGREASDRKEEEEKKEMGPAEEKKEEEDKDSEVKDEKSGTDQSRGKKDGVCVKGFARSGFITDREKLTEEKEKDKEMLAAAETADAKATTEVLDLKKEDLKGEKDAGKEAKAAKEETAKGNGRPPAERPRFMFNIADGGFTELHTLWQNEERAAISSGKMNEIWHRRHDFWLLAGIVIHGYARWQDIQNDPQFAIVNEPFKSQVNKGNFLEMKNKFLARRFKLLEQALVIEEQLRRAAYLNMTQDPSHPAMALNARFAEVECLAESHQHLSKESWRETSRPMPSCTKVGRDGTAALEETPRGSNRVAPNKSSLAPWRVCPCLYFTTSWIVSLLSVPRRTSAADNDPEASSTRVGLVIESRRSFDGPIFCTRSAEPAGGAAERHEGRRDAATGHAIPGPAHRRPPADVGEKHPQPTGQQGHRDAHALGQQPVSNPIFNFSFLLPKAYKNNTPLSLCAAHTSRTLRNASELRRPLHPRPTRCPPHGRGQLQPDASWIFHIRSRRRWGPRGSRLGRCWRASRCLPEDQRARCDAAAASGGPLEGWQVRGGHRAGAEDAQVHRAQHHRQVPPQQHGGEPAAQWPTKETLRGEDDDGQQPGTMPKIALGSEEFDAEFCTSQVENEWKHFWENKQLTPEKESKTPKIWKSALWGRGK</sequence>
<dbReference type="CDD" id="cd00084">
    <property type="entry name" value="HMG-box_SF"/>
    <property type="match status" value="1"/>
</dbReference>
<feature type="region of interest" description="Disordered" evidence="17">
    <location>
        <begin position="1508"/>
        <end position="1656"/>
    </location>
</feature>
<feature type="region of interest" description="Disordered" evidence="17">
    <location>
        <begin position="602"/>
        <end position="629"/>
    </location>
</feature>
<dbReference type="InterPro" id="IPR009463">
    <property type="entry name" value="DUF1087"/>
</dbReference>
<dbReference type="GO" id="GO:0016581">
    <property type="term" value="C:NuRD complex"/>
    <property type="evidence" value="ECO:0007669"/>
    <property type="project" value="TreeGrafter"/>
</dbReference>
<evidence type="ECO:0000256" key="4">
    <source>
        <dbReference type="ARBA" id="ARBA00022723"/>
    </source>
</evidence>
<dbReference type="Pfam" id="PF00628">
    <property type="entry name" value="PHD"/>
    <property type="match status" value="2"/>
</dbReference>
<dbReference type="Gene3D" id="1.10.30.10">
    <property type="entry name" value="High mobility group box domain"/>
    <property type="match status" value="1"/>
</dbReference>
<dbReference type="Gene3D" id="3.40.50.10810">
    <property type="entry name" value="Tandem AAA-ATPase domain"/>
    <property type="match status" value="1"/>
</dbReference>
<evidence type="ECO:0000256" key="1">
    <source>
        <dbReference type="ARBA" id="ARBA00004123"/>
    </source>
</evidence>
<feature type="compositionally biased region" description="Basic residues" evidence="17">
    <location>
        <begin position="27"/>
        <end position="45"/>
    </location>
</feature>
<dbReference type="PROSITE" id="PS50016">
    <property type="entry name" value="ZF_PHD_2"/>
    <property type="match status" value="2"/>
</dbReference>
<dbReference type="FunFam" id="3.30.40.10:FF:000001">
    <property type="entry name" value="chromodomain-helicase-DNA-binding protein 3 isoform X1"/>
    <property type="match status" value="1"/>
</dbReference>
<evidence type="ECO:0000256" key="11">
    <source>
        <dbReference type="ARBA" id="ARBA00023015"/>
    </source>
</evidence>
<dbReference type="InterPro" id="IPR023780">
    <property type="entry name" value="Chromo_domain"/>
</dbReference>
<keyword evidence="13" id="KW-0804">Transcription</keyword>
<feature type="compositionally biased region" description="Basic and acidic residues" evidence="17">
    <location>
        <begin position="231"/>
        <end position="248"/>
    </location>
</feature>
<dbReference type="InterPro" id="IPR016197">
    <property type="entry name" value="Chromo-like_dom_sf"/>
</dbReference>
<dbReference type="InterPro" id="IPR001650">
    <property type="entry name" value="Helicase_C-like"/>
</dbReference>
<dbReference type="GO" id="GO:0005524">
    <property type="term" value="F:ATP binding"/>
    <property type="evidence" value="ECO:0007669"/>
    <property type="project" value="UniProtKB-KW"/>
</dbReference>
<dbReference type="FunFam" id="1.10.10.60:FF:000037">
    <property type="entry name" value="chromodomain-helicase-DNA-binding protein 3 isoform X1"/>
    <property type="match status" value="1"/>
</dbReference>
<dbReference type="FunFam" id="3.40.50.10810:FF:000001">
    <property type="entry name" value="chromodomain-helicase-DNA-binding protein 3 isoform X1"/>
    <property type="match status" value="1"/>
</dbReference>
<dbReference type="SMART" id="SM01147">
    <property type="entry name" value="DUF1087"/>
    <property type="match status" value="1"/>
</dbReference>
<dbReference type="SMART" id="SM00490">
    <property type="entry name" value="HELICc"/>
    <property type="match status" value="1"/>
</dbReference>
<evidence type="ECO:0000256" key="2">
    <source>
        <dbReference type="ARBA" id="ARBA00007025"/>
    </source>
</evidence>
<dbReference type="GO" id="GO:0042393">
    <property type="term" value="F:histone binding"/>
    <property type="evidence" value="ECO:0007669"/>
    <property type="project" value="TreeGrafter"/>
</dbReference>
<evidence type="ECO:0000259" key="20">
    <source>
        <dbReference type="PROSITE" id="PS51192"/>
    </source>
</evidence>
<accession>Q4S447</accession>
<dbReference type="SMART" id="SM00487">
    <property type="entry name" value="DEXDc"/>
    <property type="match status" value="1"/>
</dbReference>
<dbReference type="GO" id="GO:0016887">
    <property type="term" value="F:ATP hydrolysis activity"/>
    <property type="evidence" value="ECO:0007669"/>
    <property type="project" value="TreeGrafter"/>
</dbReference>
<feature type="region of interest" description="Disordered" evidence="17">
    <location>
        <begin position="1181"/>
        <end position="1229"/>
    </location>
</feature>
<evidence type="ECO:0000259" key="21">
    <source>
        <dbReference type="PROSITE" id="PS51194"/>
    </source>
</evidence>
<feature type="compositionally biased region" description="Basic and acidic residues" evidence="17">
    <location>
        <begin position="1568"/>
        <end position="1586"/>
    </location>
</feature>
<feature type="compositionally biased region" description="Basic and acidic residues" evidence="17">
    <location>
        <begin position="2000"/>
        <end position="2009"/>
    </location>
</feature>
<dbReference type="InterPro" id="IPR001965">
    <property type="entry name" value="Znf_PHD"/>
</dbReference>
<evidence type="ECO:0000256" key="8">
    <source>
        <dbReference type="ARBA" id="ARBA00022801"/>
    </source>
</evidence>
<dbReference type="SMART" id="SM00298">
    <property type="entry name" value="CHROMO"/>
    <property type="match status" value="2"/>
</dbReference>
<feature type="region of interest" description="Disordered" evidence="17">
    <location>
        <begin position="160"/>
        <end position="203"/>
    </location>
</feature>
<dbReference type="PANTHER" id="PTHR45623:SF9">
    <property type="entry name" value="CHROMODOMAIN-HELICASE-DNA-BINDING PROTEIN 3"/>
    <property type="match status" value="1"/>
</dbReference>
<feature type="region of interest" description="Disordered" evidence="17">
    <location>
        <begin position="1965"/>
        <end position="2019"/>
    </location>
</feature>
<name>Q4S447_TETNG</name>
<feature type="compositionally biased region" description="Basic and acidic residues" evidence="17">
    <location>
        <begin position="1593"/>
        <end position="1620"/>
    </location>
</feature>
<dbReference type="SUPFAM" id="SSF47095">
    <property type="entry name" value="HMG-box"/>
    <property type="match status" value="1"/>
</dbReference>
<feature type="compositionally biased region" description="Basic and acidic residues" evidence="17">
    <location>
        <begin position="1977"/>
        <end position="1987"/>
    </location>
</feature>
<feature type="region of interest" description="Disordered" evidence="17">
    <location>
        <begin position="1330"/>
        <end position="1382"/>
    </location>
</feature>
<keyword evidence="11" id="KW-0805">Transcription regulation</keyword>
<dbReference type="Pfam" id="PF06465">
    <property type="entry name" value="DUF1087"/>
    <property type="match status" value="1"/>
</dbReference>
<dbReference type="SUPFAM" id="SSF52540">
    <property type="entry name" value="P-loop containing nucleoside triphosphate hydrolases"/>
    <property type="match status" value="2"/>
</dbReference>
<feature type="domain" description="Helicase C-terminal" evidence="21">
    <location>
        <begin position="980"/>
        <end position="1127"/>
    </location>
</feature>
<feature type="compositionally biased region" description="Basic and acidic residues" evidence="17">
    <location>
        <begin position="1"/>
        <end position="12"/>
    </location>
</feature>
<feature type="compositionally biased region" description="Basic and acidic residues" evidence="17">
    <location>
        <begin position="1697"/>
        <end position="1715"/>
    </location>
</feature>
<dbReference type="InterPro" id="IPR011011">
    <property type="entry name" value="Znf_FYVE_PHD"/>
</dbReference>
<dbReference type="InterPro" id="IPR014001">
    <property type="entry name" value="Helicase_ATP-bd"/>
</dbReference>
<dbReference type="CDD" id="cd15532">
    <property type="entry name" value="PHD2_CHD_II"/>
    <property type="match status" value="1"/>
</dbReference>
<feature type="compositionally biased region" description="Polar residues" evidence="17">
    <location>
        <begin position="60"/>
        <end position="70"/>
    </location>
</feature>
<dbReference type="Gene3D" id="2.40.50.40">
    <property type="match status" value="1"/>
</dbReference>
<dbReference type="GO" id="GO:0003677">
    <property type="term" value="F:DNA binding"/>
    <property type="evidence" value="ECO:0007669"/>
    <property type="project" value="UniProtKB-KW"/>
</dbReference>
<dbReference type="OrthoDB" id="5857104at2759"/>
<feature type="compositionally biased region" description="Acidic residues" evidence="17">
    <location>
        <begin position="1352"/>
        <end position="1361"/>
    </location>
</feature>
<dbReference type="InterPro" id="IPR013083">
    <property type="entry name" value="Znf_RING/FYVE/PHD"/>
</dbReference>
<feature type="region of interest" description="Disordered" evidence="17">
    <location>
        <begin position="222"/>
        <end position="256"/>
    </location>
</feature>
<feature type="compositionally biased region" description="Pro residues" evidence="17">
    <location>
        <begin position="427"/>
        <end position="449"/>
    </location>
</feature>